<accession>A0A918ZJB4</accession>
<dbReference type="Proteomes" id="UP000641386">
    <property type="component" value="Unassembled WGS sequence"/>
</dbReference>
<feature type="region of interest" description="Disordered" evidence="1">
    <location>
        <begin position="35"/>
        <end position="56"/>
    </location>
</feature>
<proteinExistence type="predicted"/>
<evidence type="ECO:0000313" key="3">
    <source>
        <dbReference type="Proteomes" id="UP000641386"/>
    </source>
</evidence>
<sequence>MPLIVLSSPADVNSKAWLAWSLQSQMSKAVPGVSTLPLTSRHRPEAELTRGAAGAGADQVGAVVSNAVSSASTHTTAAAGKRGLRAADLQGATDEGCILFLEYVGEGDRECCACSEGAHKGGRPLP</sequence>
<dbReference type="EMBL" id="BNBC01000002">
    <property type="protein sequence ID" value="GHE56174.1"/>
    <property type="molecule type" value="Genomic_DNA"/>
</dbReference>
<comment type="caution">
    <text evidence="2">The sequence shown here is derived from an EMBL/GenBank/DDBJ whole genome shotgun (WGS) entry which is preliminary data.</text>
</comment>
<evidence type="ECO:0000256" key="1">
    <source>
        <dbReference type="SAM" id="MobiDB-lite"/>
    </source>
</evidence>
<protein>
    <submittedName>
        <fullName evidence="2">Uncharacterized protein</fullName>
    </submittedName>
</protein>
<reference evidence="2" key="1">
    <citation type="journal article" date="2014" name="Int. J. Syst. Evol. Microbiol.">
        <title>Complete genome sequence of Corynebacterium casei LMG S-19264T (=DSM 44701T), isolated from a smear-ripened cheese.</title>
        <authorList>
            <consortium name="US DOE Joint Genome Institute (JGI-PGF)"/>
            <person name="Walter F."/>
            <person name="Albersmeier A."/>
            <person name="Kalinowski J."/>
            <person name="Ruckert C."/>
        </authorList>
    </citation>
    <scope>NUCLEOTIDE SEQUENCE</scope>
    <source>
        <strain evidence="2">JCM 3302</strain>
    </source>
</reference>
<evidence type="ECO:0000313" key="2">
    <source>
        <dbReference type="EMBL" id="GHE56174.1"/>
    </source>
</evidence>
<dbReference type="AlphaFoldDB" id="A0A918ZJB4"/>
<organism evidence="2 3">
    <name type="scientific">Streptomyces spiralis</name>
    <dbReference type="NCBI Taxonomy" id="66376"/>
    <lineage>
        <taxon>Bacteria</taxon>
        <taxon>Bacillati</taxon>
        <taxon>Actinomycetota</taxon>
        <taxon>Actinomycetes</taxon>
        <taxon>Kitasatosporales</taxon>
        <taxon>Streptomycetaceae</taxon>
        <taxon>Streptomyces</taxon>
    </lineage>
</organism>
<reference evidence="2" key="2">
    <citation type="submission" date="2020-09" db="EMBL/GenBank/DDBJ databases">
        <authorList>
            <person name="Sun Q."/>
            <person name="Ohkuma M."/>
        </authorList>
    </citation>
    <scope>NUCLEOTIDE SEQUENCE</scope>
    <source>
        <strain evidence="2">JCM 3302</strain>
    </source>
</reference>
<name>A0A918ZJB4_9ACTN</name>
<gene>
    <name evidence="2" type="ORF">GCM10014715_06420</name>
</gene>
<keyword evidence="3" id="KW-1185">Reference proteome</keyword>